<proteinExistence type="predicted"/>
<dbReference type="InterPro" id="IPR007395">
    <property type="entry name" value="Zn_peptidase_2"/>
</dbReference>
<comment type="caution">
    <text evidence="2">The sequence shown here is derived from an EMBL/GenBank/DDBJ whole genome shotgun (WGS) entry which is preliminary data.</text>
</comment>
<dbReference type="HOGENOM" id="CLU_084406_0_0_12"/>
<dbReference type="RefSeq" id="WP_002683759.1">
    <property type="nucleotide sequence ID" value="NZ_CM001795.1"/>
</dbReference>
<dbReference type="PANTHER" id="PTHR36434">
    <property type="entry name" value="MEMBRANE PROTEASE YUGP-RELATED"/>
    <property type="match status" value="1"/>
</dbReference>
<keyword evidence="1" id="KW-0812">Transmembrane</keyword>
<organism evidence="2">
    <name type="scientific">Treponema denticola H-22</name>
    <dbReference type="NCBI Taxonomy" id="999432"/>
    <lineage>
        <taxon>Bacteria</taxon>
        <taxon>Pseudomonadati</taxon>
        <taxon>Spirochaetota</taxon>
        <taxon>Spirochaetia</taxon>
        <taxon>Spirochaetales</taxon>
        <taxon>Treponemataceae</taxon>
        <taxon>Treponema</taxon>
    </lineage>
</organism>
<dbReference type="PATRIC" id="fig|999432.5.peg.902"/>
<evidence type="ECO:0008006" key="3">
    <source>
        <dbReference type="Google" id="ProtNLM"/>
    </source>
</evidence>
<keyword evidence="1" id="KW-1133">Transmembrane helix</keyword>
<protein>
    <recommendedName>
        <fullName evidence="3">Neutral zinc metallopeptidase</fullName>
    </recommendedName>
</protein>
<feature type="transmembrane region" description="Helical" evidence="1">
    <location>
        <begin position="6"/>
        <end position="23"/>
    </location>
</feature>
<feature type="transmembrane region" description="Helical" evidence="1">
    <location>
        <begin position="145"/>
        <end position="163"/>
    </location>
</feature>
<evidence type="ECO:0000256" key="1">
    <source>
        <dbReference type="SAM" id="Phobius"/>
    </source>
</evidence>
<dbReference type="Proteomes" id="UP000011705">
    <property type="component" value="Chromosome"/>
</dbReference>
<dbReference type="EMBL" id="AGDV01000008">
    <property type="protein sequence ID" value="EMB34731.1"/>
    <property type="molecule type" value="Genomic_DNA"/>
</dbReference>
<evidence type="ECO:0000313" key="2">
    <source>
        <dbReference type="EMBL" id="EMB34731.1"/>
    </source>
</evidence>
<dbReference type="AlphaFoldDB" id="A0A0E2E5P8"/>
<name>A0A0E2E5P8_TREDN</name>
<feature type="transmembrane region" description="Helical" evidence="1">
    <location>
        <begin position="196"/>
        <end position="220"/>
    </location>
</feature>
<dbReference type="Pfam" id="PF04298">
    <property type="entry name" value="Zn_peptidase_2"/>
    <property type="match status" value="1"/>
</dbReference>
<keyword evidence="1" id="KW-0472">Membrane</keyword>
<dbReference type="PANTHER" id="PTHR36434:SF1">
    <property type="entry name" value="MEMBRANE PROTEASE YUGP-RELATED"/>
    <property type="match status" value="1"/>
</dbReference>
<gene>
    <name evidence="2" type="ORF">HMPREF9726_00869</name>
</gene>
<sequence>MYFDYYYLVLVVPTLLLSLYAQFKVKSAFSKYSQVQTMRKISGKEAAALLLRSNSISDVSIQRIGGSLSDHYDPSHKVLRLSDPVYDKTSIAAVGVAAHETGHAIQDKEKYAPLVLRSTLVPVANIGSTAGPYLALAGIIFRMNLLLNIGIILFACAVLFYLITLPVEIDASRRALKVLEHNAVLNQEELKGAKKVLSAAALTYVASALTAMANLLRLILISRDRR</sequence>
<accession>A0A0E2E5P8</accession>
<reference evidence="2" key="1">
    <citation type="submission" date="2012-01" db="EMBL/GenBank/DDBJ databases">
        <title>The Genome Sequence of Treponema denticola H-22.</title>
        <authorList>
            <consortium name="The Broad Institute Genome Sequencing Platform"/>
            <person name="Earl A."/>
            <person name="Ward D."/>
            <person name="Feldgarden M."/>
            <person name="Gevers D."/>
            <person name="Blanton J.M."/>
            <person name="Fenno C.J."/>
            <person name="Baranova O.V."/>
            <person name="Mathney J."/>
            <person name="Dewhirst F.E."/>
            <person name="Izard J."/>
            <person name="Young S.K."/>
            <person name="Zeng Q."/>
            <person name="Gargeya S."/>
            <person name="Fitzgerald M."/>
            <person name="Haas B."/>
            <person name="Abouelleil A."/>
            <person name="Alvarado L."/>
            <person name="Arachchi H.M."/>
            <person name="Berlin A."/>
            <person name="Chapman S.B."/>
            <person name="Gearin G."/>
            <person name="Goldberg J."/>
            <person name="Griggs A."/>
            <person name="Gujja S."/>
            <person name="Hansen M."/>
            <person name="Heiman D."/>
            <person name="Howarth C."/>
            <person name="Larimer J."/>
            <person name="Lui A."/>
            <person name="MacDonald P.J.P."/>
            <person name="McCowen C."/>
            <person name="Montmayeur A."/>
            <person name="Murphy C."/>
            <person name="Neiman D."/>
            <person name="Pearson M."/>
            <person name="Priest M."/>
            <person name="Roberts A."/>
            <person name="Saif S."/>
            <person name="Shea T."/>
            <person name="Sisk P."/>
            <person name="Stolte C."/>
            <person name="Sykes S."/>
            <person name="Wortman J."/>
            <person name="Nusbaum C."/>
            <person name="Birren B."/>
        </authorList>
    </citation>
    <scope>NUCLEOTIDE SEQUENCE [LARGE SCALE GENOMIC DNA]</scope>
    <source>
        <strain evidence="2">H-22</strain>
    </source>
</reference>